<gene>
    <name evidence="2" type="ORF">BdWA1_001848</name>
</gene>
<sequence>MVNNNIGNTTSNAAGFFSRFRGGNNTTLDIPPTSDNGEKERIQRRNFWIKFGIIIAISVFCLLCIIFLAIFRDLLIKTPADEHMHKRNCLDLNFDRRLLNLGQGIKFEGSLDKHRLIKYSVKSKNDMICSIYYEKDLILKVDTDEVQDTNVYVEVLQDYYLVLSVVTFDKQKRPRMVKLIKEKNPWAKLKLLINENYLNFTGNLLP</sequence>
<keyword evidence="1" id="KW-1133">Transmembrane helix</keyword>
<keyword evidence="3" id="KW-1185">Reference proteome</keyword>
<accession>A0AAD9UPA9</accession>
<evidence type="ECO:0000313" key="3">
    <source>
        <dbReference type="Proteomes" id="UP001214638"/>
    </source>
</evidence>
<dbReference type="Proteomes" id="UP001214638">
    <property type="component" value="Unassembled WGS sequence"/>
</dbReference>
<keyword evidence="1" id="KW-0472">Membrane</keyword>
<evidence type="ECO:0000313" key="2">
    <source>
        <dbReference type="EMBL" id="KAK2196600.1"/>
    </source>
</evidence>
<evidence type="ECO:0000256" key="1">
    <source>
        <dbReference type="SAM" id="Phobius"/>
    </source>
</evidence>
<reference evidence="2" key="1">
    <citation type="journal article" date="2023" name="Nat. Microbiol.">
        <title>Babesia duncani multi-omics identifies virulence factors and drug targets.</title>
        <authorList>
            <person name="Singh P."/>
            <person name="Lonardi S."/>
            <person name="Liang Q."/>
            <person name="Vydyam P."/>
            <person name="Khabirova E."/>
            <person name="Fang T."/>
            <person name="Gihaz S."/>
            <person name="Thekkiniath J."/>
            <person name="Munshi M."/>
            <person name="Abel S."/>
            <person name="Ciampossin L."/>
            <person name="Batugedara G."/>
            <person name="Gupta M."/>
            <person name="Lu X.M."/>
            <person name="Lenz T."/>
            <person name="Chakravarty S."/>
            <person name="Cornillot E."/>
            <person name="Hu Y."/>
            <person name="Ma W."/>
            <person name="Gonzalez L.M."/>
            <person name="Sanchez S."/>
            <person name="Estrada K."/>
            <person name="Sanchez-Flores A."/>
            <person name="Montero E."/>
            <person name="Harb O.S."/>
            <person name="Le Roch K.G."/>
            <person name="Mamoun C.B."/>
        </authorList>
    </citation>
    <scope>NUCLEOTIDE SEQUENCE</scope>
    <source>
        <strain evidence="2">WA1</strain>
    </source>
</reference>
<protein>
    <submittedName>
        <fullName evidence="2">Uncharacterized protein</fullName>
    </submittedName>
</protein>
<comment type="caution">
    <text evidence="2">The sequence shown here is derived from an EMBL/GenBank/DDBJ whole genome shotgun (WGS) entry which is preliminary data.</text>
</comment>
<dbReference type="GeneID" id="94336146"/>
<dbReference type="AlphaFoldDB" id="A0AAD9UPA9"/>
<dbReference type="KEGG" id="bdw:94336146"/>
<dbReference type="EMBL" id="JALLKP010000002">
    <property type="protein sequence ID" value="KAK2196600.1"/>
    <property type="molecule type" value="Genomic_DNA"/>
</dbReference>
<proteinExistence type="predicted"/>
<name>A0AAD9UPA9_9APIC</name>
<organism evidence="2 3">
    <name type="scientific">Babesia duncani</name>
    <dbReference type="NCBI Taxonomy" id="323732"/>
    <lineage>
        <taxon>Eukaryota</taxon>
        <taxon>Sar</taxon>
        <taxon>Alveolata</taxon>
        <taxon>Apicomplexa</taxon>
        <taxon>Aconoidasida</taxon>
        <taxon>Piroplasmida</taxon>
        <taxon>Babesiidae</taxon>
        <taxon>Babesia</taxon>
    </lineage>
</organism>
<dbReference type="RefSeq" id="XP_067803442.1">
    <property type="nucleotide sequence ID" value="XM_067946878.1"/>
</dbReference>
<feature type="transmembrane region" description="Helical" evidence="1">
    <location>
        <begin position="47"/>
        <end position="71"/>
    </location>
</feature>
<keyword evidence="1" id="KW-0812">Transmembrane</keyword>